<evidence type="ECO:0000313" key="2">
    <source>
        <dbReference type="EMBL" id="QPI16680.1"/>
    </source>
</evidence>
<reference evidence="2" key="1">
    <citation type="submission" date="2020-08" db="EMBL/GenBank/DDBJ databases">
        <title>Bridging the membrane lipid divide: bacteria of the FCB group superphylum have the potential to synthesize archaeal ether lipids.</title>
        <authorList>
            <person name="Villanueva L."/>
            <person name="von Meijenfeldt F.A.B."/>
            <person name="Westbye A.B."/>
            <person name="Yadav S."/>
            <person name="Hopmans E.C."/>
            <person name="Dutilh B.E."/>
            <person name="Sinninghe Damste J.S."/>
        </authorList>
    </citation>
    <scope>NUCLEOTIDE SEQUENCE</scope>
    <source>
        <strain evidence="2">NIOZ-UU159</strain>
    </source>
</reference>
<sequence length="136" mass="16040">MNIYIKYLIVAILLSFMDFIWISLNFKMYNKTVKDIQGFEPKINVKYAIIAYAFMILSLFYIAIPFTMNYINKYNNYTDILYKSVMYGGVVGLSIYGIYNFTCLSFFDKYPLSTAIIDTIWGTFLYSFVVFVFFIL</sequence>
<accession>A0A7S9SUJ0</accession>
<feature type="transmembrane region" description="Helical" evidence="1">
    <location>
        <begin position="85"/>
        <end position="107"/>
    </location>
</feature>
<protein>
    <recommendedName>
        <fullName evidence="3">DUF2177 domain-containing protein</fullName>
    </recommendedName>
</protein>
<evidence type="ECO:0000256" key="1">
    <source>
        <dbReference type="SAM" id="Phobius"/>
    </source>
</evidence>
<gene>
    <name evidence="2" type="ORF">NIOZUU159_00174</name>
</gene>
<dbReference type="InterPro" id="IPR018687">
    <property type="entry name" value="DUF2177_membr"/>
</dbReference>
<dbReference type="EMBL" id="MW030593">
    <property type="protein sequence ID" value="QPI16680.1"/>
    <property type="molecule type" value="Genomic_DNA"/>
</dbReference>
<proteinExistence type="predicted"/>
<name>A0A7S9SUJ0_9VIRU</name>
<keyword evidence="1" id="KW-0472">Membrane</keyword>
<evidence type="ECO:0008006" key="3">
    <source>
        <dbReference type="Google" id="ProtNLM"/>
    </source>
</evidence>
<keyword evidence="1" id="KW-0812">Transmembrane</keyword>
<feature type="transmembrane region" description="Helical" evidence="1">
    <location>
        <begin position="7"/>
        <end position="24"/>
    </location>
</feature>
<dbReference type="Pfam" id="PF09945">
    <property type="entry name" value="DUF2177"/>
    <property type="match status" value="1"/>
</dbReference>
<keyword evidence="1" id="KW-1133">Transmembrane helix</keyword>
<feature type="transmembrane region" description="Helical" evidence="1">
    <location>
        <begin position="44"/>
        <end position="64"/>
    </location>
</feature>
<organism evidence="2">
    <name type="scientific">Virus NIOZ-UU159</name>
    <dbReference type="NCBI Taxonomy" id="2763270"/>
    <lineage>
        <taxon>Viruses</taxon>
    </lineage>
</organism>
<feature type="transmembrane region" description="Helical" evidence="1">
    <location>
        <begin position="113"/>
        <end position="135"/>
    </location>
</feature>